<proteinExistence type="predicted"/>
<dbReference type="EMBL" id="JXTB01000045">
    <property type="protein sequence ID" value="PON71343.1"/>
    <property type="molecule type" value="Genomic_DNA"/>
</dbReference>
<gene>
    <name evidence="1" type="ORF">PanWU01x14_074830</name>
</gene>
<keyword evidence="2" id="KW-1185">Reference proteome</keyword>
<reference evidence="2" key="1">
    <citation type="submission" date="2016-06" db="EMBL/GenBank/DDBJ databases">
        <title>Parallel loss of symbiosis genes in relatives of nitrogen-fixing non-legume Parasponia.</title>
        <authorList>
            <person name="Van Velzen R."/>
            <person name="Holmer R."/>
            <person name="Bu F."/>
            <person name="Rutten L."/>
            <person name="Van Zeijl A."/>
            <person name="Liu W."/>
            <person name="Santuari L."/>
            <person name="Cao Q."/>
            <person name="Sharma T."/>
            <person name="Shen D."/>
            <person name="Roswanjaya Y."/>
            <person name="Wardhani T."/>
            <person name="Kalhor M.S."/>
            <person name="Jansen J."/>
            <person name="Van den Hoogen J."/>
            <person name="Gungor B."/>
            <person name="Hartog M."/>
            <person name="Hontelez J."/>
            <person name="Verver J."/>
            <person name="Yang W.-C."/>
            <person name="Schijlen E."/>
            <person name="Repin R."/>
            <person name="Schilthuizen M."/>
            <person name="Schranz E."/>
            <person name="Heidstra R."/>
            <person name="Miyata K."/>
            <person name="Fedorova E."/>
            <person name="Kohlen W."/>
            <person name="Bisseling T."/>
            <person name="Smit S."/>
            <person name="Geurts R."/>
        </authorList>
    </citation>
    <scope>NUCLEOTIDE SEQUENCE [LARGE SCALE GENOMIC DNA]</scope>
    <source>
        <strain evidence="2">cv. WU1-14</strain>
    </source>
</reference>
<dbReference type="AlphaFoldDB" id="A0A2P5DDH0"/>
<dbReference type="OrthoDB" id="10356177at2759"/>
<sequence length="78" mass="8612">MTEHERCNNGDDDVEVRRLKPCEKGALSINKKAASQKEESIIDEKRSPVLQGLLSSSRSPSLLIVLFFSGVALISIQQ</sequence>
<accession>A0A2P5DDH0</accession>
<organism evidence="1 2">
    <name type="scientific">Parasponia andersonii</name>
    <name type="common">Sponia andersonii</name>
    <dbReference type="NCBI Taxonomy" id="3476"/>
    <lineage>
        <taxon>Eukaryota</taxon>
        <taxon>Viridiplantae</taxon>
        <taxon>Streptophyta</taxon>
        <taxon>Embryophyta</taxon>
        <taxon>Tracheophyta</taxon>
        <taxon>Spermatophyta</taxon>
        <taxon>Magnoliopsida</taxon>
        <taxon>eudicotyledons</taxon>
        <taxon>Gunneridae</taxon>
        <taxon>Pentapetalae</taxon>
        <taxon>rosids</taxon>
        <taxon>fabids</taxon>
        <taxon>Rosales</taxon>
        <taxon>Cannabaceae</taxon>
        <taxon>Parasponia</taxon>
    </lineage>
</organism>
<dbReference type="Proteomes" id="UP000237105">
    <property type="component" value="Unassembled WGS sequence"/>
</dbReference>
<protein>
    <submittedName>
        <fullName evidence="1">Uncharacterized protein</fullName>
    </submittedName>
</protein>
<name>A0A2P5DDH0_PARAD</name>
<evidence type="ECO:0000313" key="2">
    <source>
        <dbReference type="Proteomes" id="UP000237105"/>
    </source>
</evidence>
<comment type="caution">
    <text evidence="1">The sequence shown here is derived from an EMBL/GenBank/DDBJ whole genome shotgun (WGS) entry which is preliminary data.</text>
</comment>
<evidence type="ECO:0000313" key="1">
    <source>
        <dbReference type="EMBL" id="PON71343.1"/>
    </source>
</evidence>